<accession>A0A845KY65</accession>
<keyword evidence="1" id="KW-0408">Iron</keyword>
<dbReference type="AlphaFoldDB" id="A0A845KY65"/>
<evidence type="ECO:0000256" key="1">
    <source>
        <dbReference type="ARBA" id="ARBA00023004"/>
    </source>
</evidence>
<sequence length="75" mass="8431">MRLSLDRVKRGQQVVIRSLPDERIRAQAIRFGIAEGAEVVCQEIIPAGPIVIRKNKQEIAIGRDLARRIDVELVS</sequence>
<feature type="domain" description="Ferrous iron transporter FeoA-like" evidence="2">
    <location>
        <begin position="3"/>
        <end position="73"/>
    </location>
</feature>
<gene>
    <name evidence="3" type="ORF">GTO91_03255</name>
</gene>
<dbReference type="Proteomes" id="UP000463470">
    <property type="component" value="Unassembled WGS sequence"/>
</dbReference>
<evidence type="ECO:0000259" key="2">
    <source>
        <dbReference type="SMART" id="SM00899"/>
    </source>
</evidence>
<comment type="caution">
    <text evidence="3">The sequence shown here is derived from an EMBL/GenBank/DDBJ whole genome shotgun (WGS) entry which is preliminary data.</text>
</comment>
<dbReference type="InterPro" id="IPR038157">
    <property type="entry name" value="FeoA_core_dom"/>
</dbReference>
<name>A0A845KY65_9FIRM</name>
<evidence type="ECO:0000313" key="3">
    <source>
        <dbReference type="EMBL" id="MZP28727.1"/>
    </source>
</evidence>
<keyword evidence="4" id="KW-1185">Reference proteome</keyword>
<proteinExistence type="predicted"/>
<dbReference type="InterPro" id="IPR007167">
    <property type="entry name" value="Fe-transptr_FeoA-like"/>
</dbReference>
<reference evidence="3 4" key="1">
    <citation type="submission" date="2020-01" db="EMBL/GenBank/DDBJ databases">
        <title>Whole-genome sequence of Heliobacterium undosum DSM 13378.</title>
        <authorList>
            <person name="Kyndt J.A."/>
            <person name="Meyer T.E."/>
        </authorList>
    </citation>
    <scope>NUCLEOTIDE SEQUENCE [LARGE SCALE GENOMIC DNA]</scope>
    <source>
        <strain evidence="3 4">DSM 13378</strain>
    </source>
</reference>
<protein>
    <submittedName>
        <fullName evidence="3">Ferrous iron transport protein A</fullName>
    </submittedName>
</protein>
<dbReference type="SMART" id="SM00899">
    <property type="entry name" value="FeoA"/>
    <property type="match status" value="1"/>
</dbReference>
<dbReference type="OrthoDB" id="2111964at2"/>
<dbReference type="EMBL" id="WXEY01000002">
    <property type="protein sequence ID" value="MZP28727.1"/>
    <property type="molecule type" value="Genomic_DNA"/>
</dbReference>
<dbReference type="Pfam" id="PF04023">
    <property type="entry name" value="FeoA"/>
    <property type="match status" value="1"/>
</dbReference>
<dbReference type="Gene3D" id="2.30.30.90">
    <property type="match status" value="1"/>
</dbReference>
<dbReference type="GO" id="GO:0046914">
    <property type="term" value="F:transition metal ion binding"/>
    <property type="evidence" value="ECO:0007669"/>
    <property type="project" value="InterPro"/>
</dbReference>
<dbReference type="RefSeq" id="WP_161254754.1">
    <property type="nucleotide sequence ID" value="NZ_WXEY01000002.1"/>
</dbReference>
<organism evidence="3 4">
    <name type="scientific">Heliomicrobium undosum</name>
    <dbReference type="NCBI Taxonomy" id="121734"/>
    <lineage>
        <taxon>Bacteria</taxon>
        <taxon>Bacillati</taxon>
        <taxon>Bacillota</taxon>
        <taxon>Clostridia</taxon>
        <taxon>Eubacteriales</taxon>
        <taxon>Heliobacteriaceae</taxon>
        <taxon>Heliomicrobium</taxon>
    </lineage>
</organism>
<dbReference type="SUPFAM" id="SSF50037">
    <property type="entry name" value="C-terminal domain of transcriptional repressors"/>
    <property type="match status" value="1"/>
</dbReference>
<evidence type="ECO:0000313" key="4">
    <source>
        <dbReference type="Proteomes" id="UP000463470"/>
    </source>
</evidence>
<dbReference type="InterPro" id="IPR008988">
    <property type="entry name" value="Transcriptional_repressor_C"/>
</dbReference>